<dbReference type="EMBL" id="RDSM01000005">
    <property type="protein sequence ID" value="RXH54128.1"/>
    <property type="molecule type" value="Genomic_DNA"/>
</dbReference>
<dbReference type="InterPro" id="IPR003790">
    <property type="entry name" value="GHL10"/>
</dbReference>
<proteinExistence type="predicted"/>
<dbReference type="InterPro" id="IPR052177">
    <property type="entry name" value="Divisome_Glycosyl_Hydrolase"/>
</dbReference>
<evidence type="ECO:0000313" key="4">
    <source>
        <dbReference type="EMBL" id="RXH54128.1"/>
    </source>
</evidence>
<dbReference type="PROSITE" id="PS51318">
    <property type="entry name" value="TAT"/>
    <property type="match status" value="1"/>
</dbReference>
<reference evidence="5" key="2">
    <citation type="submission" date="2019-02" db="EMBL/GenBank/DDBJ databases">
        <title>Granulicella sibirica sp. nov., a psychrotolerant acidobacterium isolated from an organic soil layer in forested tundra, West Siberia.</title>
        <authorList>
            <person name="Oshkin I.Y."/>
            <person name="Kulichevskaya I.S."/>
            <person name="Rijpstra W.I.C."/>
            <person name="Sinninghe Damste J.S."/>
            <person name="Rakitin A.L."/>
            <person name="Ravin N.V."/>
            <person name="Dedysh S.N."/>
        </authorList>
    </citation>
    <scope>NUCLEOTIDE SEQUENCE [LARGE SCALE GENOMIC DNA]</scope>
    <source>
        <strain evidence="5">AF10</strain>
    </source>
</reference>
<dbReference type="Gene3D" id="3.20.20.80">
    <property type="entry name" value="Glycosidases"/>
    <property type="match status" value="1"/>
</dbReference>
<dbReference type="InterPro" id="IPR006311">
    <property type="entry name" value="TAT_signal"/>
</dbReference>
<evidence type="ECO:0000313" key="5">
    <source>
        <dbReference type="Proteomes" id="UP000289437"/>
    </source>
</evidence>
<dbReference type="AlphaFoldDB" id="A0A4Q0SX18"/>
<accession>A0A4Q0SX18</accession>
<dbReference type="RefSeq" id="WP_128915376.1">
    <property type="nucleotide sequence ID" value="NZ_RDSM01000005.1"/>
</dbReference>
<dbReference type="PANTHER" id="PTHR43405">
    <property type="entry name" value="GLYCOSYL HYDROLASE DIGH"/>
    <property type="match status" value="1"/>
</dbReference>
<name>A0A4Q0SX18_9BACT</name>
<dbReference type="Proteomes" id="UP000289437">
    <property type="component" value="Unassembled WGS sequence"/>
</dbReference>
<sequence>MSDSLSRRRLLQLLPTAAAASALPIAAQTAPVQKMTQVPRAPRPSKEVRAIWIHPEQHTSPDEKTGKAQIKATVERYARANFTLLLPWTVSGYLAALDHPQYRKLHPTAEWDYLGYLIEEASKEGLDVDLWYSFTDYRDPASPEFDPAMGGSKDWMAKRLDEVVPNQTLMKLDAQRPDNVCPQHYQARAWMQAQLERTFARYPKLNGFHIEEPGYGTKGYCVCPLCRSVFEQLHGRKLTEVLDTQIAEDFRTLGNSAFVEEVRDQMAQRHAKMTLSANGGFDWRHDRIRGRDWGRWANSGWLRYFIPQVYQSDINIFREQLALTISDIGLSCPVYAGMALDSTSGKSTIQNIVQQINAARDLGAPGVSLFHGAAFTDDDLKVLRDVPFKKPV</sequence>
<evidence type="ECO:0000256" key="2">
    <source>
        <dbReference type="SAM" id="SignalP"/>
    </source>
</evidence>
<gene>
    <name evidence="4" type="ORF">GRAN_4779</name>
</gene>
<comment type="caution">
    <text evidence="4">The sequence shown here is derived from an EMBL/GenBank/DDBJ whole genome shotgun (WGS) entry which is preliminary data.</text>
</comment>
<feature type="chain" id="PRO_5021019065" description="Glycosyl hydrolase-like 10 domain-containing protein" evidence="2">
    <location>
        <begin position="21"/>
        <end position="392"/>
    </location>
</feature>
<feature type="signal peptide" evidence="2">
    <location>
        <begin position="1"/>
        <end position="20"/>
    </location>
</feature>
<organism evidence="4 5">
    <name type="scientific">Granulicella sibirica</name>
    <dbReference type="NCBI Taxonomy" id="2479048"/>
    <lineage>
        <taxon>Bacteria</taxon>
        <taxon>Pseudomonadati</taxon>
        <taxon>Acidobacteriota</taxon>
        <taxon>Terriglobia</taxon>
        <taxon>Terriglobales</taxon>
        <taxon>Acidobacteriaceae</taxon>
        <taxon>Granulicella</taxon>
    </lineage>
</organism>
<dbReference type="PANTHER" id="PTHR43405:SF1">
    <property type="entry name" value="GLYCOSYL HYDROLASE DIGH"/>
    <property type="match status" value="1"/>
</dbReference>
<reference evidence="4 5" key="1">
    <citation type="submission" date="2018-11" db="EMBL/GenBank/DDBJ databases">
        <authorList>
            <person name="Mardanov A.V."/>
            <person name="Ravin N.V."/>
            <person name="Dedysh S.N."/>
        </authorList>
    </citation>
    <scope>NUCLEOTIDE SEQUENCE [LARGE SCALE GENOMIC DNA]</scope>
    <source>
        <strain evidence="4 5">AF10</strain>
    </source>
</reference>
<dbReference type="OrthoDB" id="9760892at2"/>
<keyword evidence="1 2" id="KW-0732">Signal</keyword>
<protein>
    <recommendedName>
        <fullName evidence="3">Glycosyl hydrolase-like 10 domain-containing protein</fullName>
    </recommendedName>
</protein>
<dbReference type="Pfam" id="PF02638">
    <property type="entry name" value="GHL10"/>
    <property type="match status" value="1"/>
</dbReference>
<evidence type="ECO:0000256" key="1">
    <source>
        <dbReference type="ARBA" id="ARBA00022729"/>
    </source>
</evidence>
<keyword evidence="5" id="KW-1185">Reference proteome</keyword>
<feature type="domain" description="Glycosyl hydrolase-like 10" evidence="3">
    <location>
        <begin position="110"/>
        <end position="321"/>
    </location>
</feature>
<evidence type="ECO:0000259" key="3">
    <source>
        <dbReference type="Pfam" id="PF02638"/>
    </source>
</evidence>